<dbReference type="GO" id="GO:0005634">
    <property type="term" value="C:nucleus"/>
    <property type="evidence" value="ECO:0007669"/>
    <property type="project" value="TreeGrafter"/>
</dbReference>
<gene>
    <name evidence="7" type="ORF">PMAYCL1PPCAC_03541</name>
</gene>
<dbReference type="GO" id="GO:0008270">
    <property type="term" value="F:zinc ion binding"/>
    <property type="evidence" value="ECO:0007669"/>
    <property type="project" value="UniProtKB-KW"/>
</dbReference>
<keyword evidence="3 5" id="KW-0863">Zinc-finger</keyword>
<feature type="non-terminal residue" evidence="7">
    <location>
        <position position="1"/>
    </location>
</feature>
<proteinExistence type="predicted"/>
<feature type="domain" description="C2H2-type" evidence="6">
    <location>
        <begin position="54"/>
        <end position="81"/>
    </location>
</feature>
<evidence type="ECO:0000256" key="3">
    <source>
        <dbReference type="ARBA" id="ARBA00022771"/>
    </source>
</evidence>
<dbReference type="PANTHER" id="PTHR24379:SF127">
    <property type="entry name" value="BLOODY FINGERS-RELATED"/>
    <property type="match status" value="1"/>
</dbReference>
<evidence type="ECO:0000256" key="2">
    <source>
        <dbReference type="ARBA" id="ARBA00022737"/>
    </source>
</evidence>
<protein>
    <recommendedName>
        <fullName evidence="6">C2H2-type domain-containing protein</fullName>
    </recommendedName>
</protein>
<evidence type="ECO:0000313" key="8">
    <source>
        <dbReference type="Proteomes" id="UP001328107"/>
    </source>
</evidence>
<keyword evidence="4" id="KW-0862">Zinc</keyword>
<name>A0AAN4Z3M6_9BILA</name>
<evidence type="ECO:0000256" key="5">
    <source>
        <dbReference type="PROSITE-ProRule" id="PRU00042"/>
    </source>
</evidence>
<evidence type="ECO:0000256" key="4">
    <source>
        <dbReference type="ARBA" id="ARBA00022833"/>
    </source>
</evidence>
<dbReference type="PROSITE" id="PS50157">
    <property type="entry name" value="ZINC_FINGER_C2H2_2"/>
    <property type="match status" value="2"/>
</dbReference>
<dbReference type="SMART" id="SM00355">
    <property type="entry name" value="ZnF_C2H2"/>
    <property type="match status" value="2"/>
</dbReference>
<dbReference type="GO" id="GO:0000122">
    <property type="term" value="P:negative regulation of transcription by RNA polymerase II"/>
    <property type="evidence" value="ECO:0007669"/>
    <property type="project" value="UniProtKB-ARBA"/>
</dbReference>
<dbReference type="GO" id="GO:0000981">
    <property type="term" value="F:DNA-binding transcription factor activity, RNA polymerase II-specific"/>
    <property type="evidence" value="ECO:0007669"/>
    <property type="project" value="TreeGrafter"/>
</dbReference>
<dbReference type="GO" id="GO:0000977">
    <property type="term" value="F:RNA polymerase II transcription regulatory region sequence-specific DNA binding"/>
    <property type="evidence" value="ECO:0007669"/>
    <property type="project" value="TreeGrafter"/>
</dbReference>
<keyword evidence="2" id="KW-0677">Repeat</keyword>
<organism evidence="7 8">
    <name type="scientific">Pristionchus mayeri</name>
    <dbReference type="NCBI Taxonomy" id="1317129"/>
    <lineage>
        <taxon>Eukaryota</taxon>
        <taxon>Metazoa</taxon>
        <taxon>Ecdysozoa</taxon>
        <taxon>Nematoda</taxon>
        <taxon>Chromadorea</taxon>
        <taxon>Rhabditida</taxon>
        <taxon>Rhabditina</taxon>
        <taxon>Diplogasteromorpha</taxon>
        <taxon>Diplogasteroidea</taxon>
        <taxon>Neodiplogasteridae</taxon>
        <taxon>Pristionchus</taxon>
    </lineage>
</organism>
<sequence>HRKIHLPDGDSRKGKIHECETCGEKFARRTTLVIHQQRHLDENDPEQAEKKQPFKCEQCGVAVRSAQLLKGHMLTHSIKKQLSKSFPDILNCIIIIMDDETVRKP</sequence>
<dbReference type="AlphaFoldDB" id="A0AAN4Z3M6"/>
<accession>A0AAN4Z3M6</accession>
<reference evidence="8" key="1">
    <citation type="submission" date="2022-10" db="EMBL/GenBank/DDBJ databases">
        <title>Genome assembly of Pristionchus species.</title>
        <authorList>
            <person name="Yoshida K."/>
            <person name="Sommer R.J."/>
        </authorList>
    </citation>
    <scope>NUCLEOTIDE SEQUENCE [LARGE SCALE GENOMIC DNA]</scope>
    <source>
        <strain evidence="8">RS5460</strain>
    </source>
</reference>
<dbReference type="Gene3D" id="3.30.160.60">
    <property type="entry name" value="Classic Zinc Finger"/>
    <property type="match status" value="2"/>
</dbReference>
<dbReference type="PANTHER" id="PTHR24379">
    <property type="entry name" value="KRAB AND ZINC FINGER DOMAIN-CONTAINING"/>
    <property type="match status" value="1"/>
</dbReference>
<keyword evidence="1" id="KW-0479">Metal-binding</keyword>
<feature type="non-terminal residue" evidence="7">
    <location>
        <position position="105"/>
    </location>
</feature>
<dbReference type="PROSITE" id="PS00028">
    <property type="entry name" value="ZINC_FINGER_C2H2_1"/>
    <property type="match status" value="2"/>
</dbReference>
<evidence type="ECO:0000259" key="6">
    <source>
        <dbReference type="PROSITE" id="PS50157"/>
    </source>
</evidence>
<dbReference type="FunFam" id="3.30.160.60:FF:000446">
    <property type="entry name" value="Zinc finger protein"/>
    <property type="match status" value="1"/>
</dbReference>
<dbReference type="EMBL" id="BTRK01000001">
    <property type="protein sequence ID" value="GMR33346.1"/>
    <property type="molecule type" value="Genomic_DNA"/>
</dbReference>
<dbReference type="Pfam" id="PF00096">
    <property type="entry name" value="zf-C2H2"/>
    <property type="match status" value="2"/>
</dbReference>
<dbReference type="InterPro" id="IPR013087">
    <property type="entry name" value="Znf_C2H2_type"/>
</dbReference>
<dbReference type="Proteomes" id="UP001328107">
    <property type="component" value="Unassembled WGS sequence"/>
</dbReference>
<dbReference type="SUPFAM" id="SSF57667">
    <property type="entry name" value="beta-beta-alpha zinc fingers"/>
    <property type="match status" value="1"/>
</dbReference>
<keyword evidence="8" id="KW-1185">Reference proteome</keyword>
<feature type="domain" description="C2H2-type" evidence="6">
    <location>
        <begin position="17"/>
        <end position="44"/>
    </location>
</feature>
<evidence type="ECO:0000256" key="1">
    <source>
        <dbReference type="ARBA" id="ARBA00022723"/>
    </source>
</evidence>
<dbReference type="InterPro" id="IPR036236">
    <property type="entry name" value="Znf_C2H2_sf"/>
</dbReference>
<comment type="caution">
    <text evidence="7">The sequence shown here is derived from an EMBL/GenBank/DDBJ whole genome shotgun (WGS) entry which is preliminary data.</text>
</comment>
<evidence type="ECO:0000313" key="7">
    <source>
        <dbReference type="EMBL" id="GMR33346.1"/>
    </source>
</evidence>